<dbReference type="InParanoid" id="A0A165JG75"/>
<feature type="compositionally biased region" description="Polar residues" evidence="1">
    <location>
        <begin position="151"/>
        <end position="160"/>
    </location>
</feature>
<name>A0A165JG75_EXIGL</name>
<feature type="region of interest" description="Disordered" evidence="1">
    <location>
        <begin position="222"/>
        <end position="277"/>
    </location>
</feature>
<gene>
    <name evidence="2" type="ORF">EXIGLDRAFT_834763</name>
</gene>
<dbReference type="EMBL" id="KV425967">
    <property type="protein sequence ID" value="KZV94796.1"/>
    <property type="molecule type" value="Genomic_DNA"/>
</dbReference>
<evidence type="ECO:0000313" key="2">
    <source>
        <dbReference type="EMBL" id="KZV94796.1"/>
    </source>
</evidence>
<keyword evidence="3" id="KW-1185">Reference proteome</keyword>
<dbReference type="Proteomes" id="UP000077266">
    <property type="component" value="Unassembled WGS sequence"/>
</dbReference>
<evidence type="ECO:0000256" key="1">
    <source>
        <dbReference type="SAM" id="MobiDB-lite"/>
    </source>
</evidence>
<feature type="region of interest" description="Disordered" evidence="1">
    <location>
        <begin position="129"/>
        <end position="160"/>
    </location>
</feature>
<accession>A0A165JG75</accession>
<evidence type="ECO:0000313" key="3">
    <source>
        <dbReference type="Proteomes" id="UP000077266"/>
    </source>
</evidence>
<proteinExistence type="predicted"/>
<reference evidence="2 3" key="1">
    <citation type="journal article" date="2016" name="Mol. Biol. Evol.">
        <title>Comparative Genomics of Early-Diverging Mushroom-Forming Fungi Provides Insights into the Origins of Lignocellulose Decay Capabilities.</title>
        <authorList>
            <person name="Nagy L.G."/>
            <person name="Riley R."/>
            <person name="Tritt A."/>
            <person name="Adam C."/>
            <person name="Daum C."/>
            <person name="Floudas D."/>
            <person name="Sun H."/>
            <person name="Yadav J.S."/>
            <person name="Pangilinan J."/>
            <person name="Larsson K.H."/>
            <person name="Matsuura K."/>
            <person name="Barry K."/>
            <person name="Labutti K."/>
            <person name="Kuo R."/>
            <person name="Ohm R.A."/>
            <person name="Bhattacharya S.S."/>
            <person name="Shirouzu T."/>
            <person name="Yoshinaga Y."/>
            <person name="Martin F.M."/>
            <person name="Grigoriev I.V."/>
            <person name="Hibbett D.S."/>
        </authorList>
    </citation>
    <scope>NUCLEOTIDE SEQUENCE [LARGE SCALE GENOMIC DNA]</scope>
    <source>
        <strain evidence="2 3">HHB12029</strain>
    </source>
</reference>
<feature type="compositionally biased region" description="Basic and acidic residues" evidence="1">
    <location>
        <begin position="241"/>
        <end position="261"/>
    </location>
</feature>
<protein>
    <submittedName>
        <fullName evidence="2">Uncharacterized protein</fullName>
    </submittedName>
</protein>
<sequence length="277" mass="31227">MTDTSKSEASRRSIEGLNLSTDSSGLDQYVESLKNLSLALLVPSIAQHEDPGVRLTFSGVPTDQEIEQGDMSVFLQLLLQLGSGVCALDMSLRRNVEDWFRRPDQDKGPRRFAHIEKLYIRFPKKLEDQSRINEPEDQSPDEPKDQAPNEPKNQSPEVSLEQVTQLLKDSLAPDNRFPNLEELHISGLDEDSILKAEADASIGRDLFMFLIYSPYTSPHPDWCPKSKQGPPGQPSPYHVVTRRDSENEDELVIKWEEKPKELPMLPQVPESNTGSPP</sequence>
<dbReference type="AlphaFoldDB" id="A0A165JG75"/>
<organism evidence="2 3">
    <name type="scientific">Exidia glandulosa HHB12029</name>
    <dbReference type="NCBI Taxonomy" id="1314781"/>
    <lineage>
        <taxon>Eukaryota</taxon>
        <taxon>Fungi</taxon>
        <taxon>Dikarya</taxon>
        <taxon>Basidiomycota</taxon>
        <taxon>Agaricomycotina</taxon>
        <taxon>Agaricomycetes</taxon>
        <taxon>Auriculariales</taxon>
        <taxon>Exidiaceae</taxon>
        <taxon>Exidia</taxon>
    </lineage>
</organism>